<proteinExistence type="predicted"/>
<dbReference type="Proteomes" id="UP000885706">
    <property type="component" value="Unassembled WGS sequence"/>
</dbReference>
<protein>
    <recommendedName>
        <fullName evidence="2">Rubrerythrin diiron-binding domain-containing protein</fullName>
    </recommendedName>
</protein>
<organism evidence="1">
    <name type="scientific">Desulfofervidus auxilii</name>
    <dbReference type="NCBI Taxonomy" id="1621989"/>
    <lineage>
        <taxon>Bacteria</taxon>
        <taxon>Pseudomonadati</taxon>
        <taxon>Thermodesulfobacteriota</taxon>
        <taxon>Candidatus Desulfofervidia</taxon>
        <taxon>Candidatus Desulfofervidales</taxon>
        <taxon>Candidatus Desulfofervidaceae</taxon>
        <taxon>Candidatus Desulfofervidus</taxon>
    </lineage>
</organism>
<dbReference type="EMBL" id="DQWQ01000120">
    <property type="protein sequence ID" value="HDD35709.1"/>
    <property type="molecule type" value="Genomic_DNA"/>
</dbReference>
<evidence type="ECO:0008006" key="2">
    <source>
        <dbReference type="Google" id="ProtNLM"/>
    </source>
</evidence>
<evidence type="ECO:0000313" key="1">
    <source>
        <dbReference type="EMBL" id="HDD35709.1"/>
    </source>
</evidence>
<gene>
    <name evidence="1" type="ORF">ENF30_02795</name>
</gene>
<sequence length="172" mass="20346">MIESTEAILSKIEEGLEELRSYYLKAKEKVFHPLCQKLFEILAKEKEKHLERTREIKASMRRGKSWVVDRWIWDVGEGIPNPLKNLSDLSHLPLCTAEDLKRLDDAMEKEEKFFYFMDELTKEASQSLTKRFYLSLAYEGRGYYLLLLETKDCVAHPDFWQQRIETVFMDGA</sequence>
<dbReference type="InterPro" id="IPR012347">
    <property type="entry name" value="Ferritin-like"/>
</dbReference>
<accession>A0A7V0IAJ3</accession>
<comment type="caution">
    <text evidence="1">The sequence shown here is derived from an EMBL/GenBank/DDBJ whole genome shotgun (WGS) entry which is preliminary data.</text>
</comment>
<dbReference type="Gene3D" id="1.20.1260.10">
    <property type="match status" value="1"/>
</dbReference>
<name>A0A7V0IAJ3_DESA2</name>
<dbReference type="InterPro" id="IPR009078">
    <property type="entry name" value="Ferritin-like_SF"/>
</dbReference>
<dbReference type="AlphaFoldDB" id="A0A7V0IAJ3"/>
<reference evidence="1" key="1">
    <citation type="journal article" date="2020" name="mSystems">
        <title>Genome- and Community-Level Interaction Insights into Carbon Utilization and Element Cycling Functions of Hydrothermarchaeota in Hydrothermal Sediment.</title>
        <authorList>
            <person name="Zhou Z."/>
            <person name="Liu Y."/>
            <person name="Xu W."/>
            <person name="Pan J."/>
            <person name="Luo Z.H."/>
            <person name="Li M."/>
        </authorList>
    </citation>
    <scope>NUCLEOTIDE SEQUENCE [LARGE SCALE GENOMIC DNA]</scope>
    <source>
        <strain evidence="1">HyVt-113</strain>
    </source>
</reference>
<dbReference type="SUPFAM" id="SSF47240">
    <property type="entry name" value="Ferritin-like"/>
    <property type="match status" value="1"/>
</dbReference>